<feature type="compositionally biased region" description="Pro residues" evidence="1">
    <location>
        <begin position="207"/>
        <end position="220"/>
    </location>
</feature>
<dbReference type="AlphaFoldDB" id="A0A0R3SGI2"/>
<evidence type="ECO:0000313" key="4">
    <source>
        <dbReference type="WBParaSite" id="HDID_0000401201-mRNA-1"/>
    </source>
</evidence>
<name>A0A0R3SGI2_HYMDI</name>
<evidence type="ECO:0000256" key="1">
    <source>
        <dbReference type="SAM" id="MobiDB-lite"/>
    </source>
</evidence>
<evidence type="ECO:0000313" key="2">
    <source>
        <dbReference type="EMBL" id="VDL42380.1"/>
    </source>
</evidence>
<dbReference type="OrthoDB" id="6279657at2759"/>
<feature type="compositionally biased region" description="Polar residues" evidence="1">
    <location>
        <begin position="21"/>
        <end position="35"/>
    </location>
</feature>
<dbReference type="EMBL" id="UYSG01001381">
    <property type="protein sequence ID" value="VDL42380.1"/>
    <property type="molecule type" value="Genomic_DNA"/>
</dbReference>
<gene>
    <name evidence="2" type="ORF">HDID_LOCUS4010</name>
</gene>
<feature type="compositionally biased region" description="Acidic residues" evidence="1">
    <location>
        <begin position="136"/>
        <end position="151"/>
    </location>
</feature>
<feature type="compositionally biased region" description="Low complexity" evidence="1">
    <location>
        <begin position="117"/>
        <end position="128"/>
    </location>
</feature>
<organism evidence="4">
    <name type="scientific">Hymenolepis diminuta</name>
    <name type="common">Rat tapeworm</name>
    <dbReference type="NCBI Taxonomy" id="6216"/>
    <lineage>
        <taxon>Eukaryota</taxon>
        <taxon>Metazoa</taxon>
        <taxon>Spiralia</taxon>
        <taxon>Lophotrochozoa</taxon>
        <taxon>Platyhelminthes</taxon>
        <taxon>Cestoda</taxon>
        <taxon>Eucestoda</taxon>
        <taxon>Cyclophyllidea</taxon>
        <taxon>Hymenolepididae</taxon>
        <taxon>Hymenolepis</taxon>
    </lineage>
</organism>
<feature type="compositionally biased region" description="Basic residues" evidence="1">
    <location>
        <begin position="161"/>
        <end position="174"/>
    </location>
</feature>
<accession>A0A0R3SGI2</accession>
<feature type="compositionally biased region" description="Low complexity" evidence="1">
    <location>
        <begin position="96"/>
        <end position="108"/>
    </location>
</feature>
<protein>
    <submittedName>
        <fullName evidence="4">Prospero domain-containing protein</fullName>
    </submittedName>
</protein>
<dbReference type="Proteomes" id="UP000274504">
    <property type="component" value="Unassembled WGS sequence"/>
</dbReference>
<reference evidence="2 3" key="2">
    <citation type="submission" date="2018-11" db="EMBL/GenBank/DDBJ databases">
        <authorList>
            <consortium name="Pathogen Informatics"/>
        </authorList>
    </citation>
    <scope>NUCLEOTIDE SEQUENCE [LARGE SCALE GENOMIC DNA]</scope>
</reference>
<proteinExistence type="predicted"/>
<feature type="region of interest" description="Disordered" evidence="1">
    <location>
        <begin position="21"/>
        <end position="225"/>
    </location>
</feature>
<reference evidence="4" key="1">
    <citation type="submission" date="2017-02" db="UniProtKB">
        <authorList>
            <consortium name="WormBaseParasite"/>
        </authorList>
    </citation>
    <scope>IDENTIFICATION</scope>
</reference>
<feature type="compositionally biased region" description="Low complexity" evidence="1">
    <location>
        <begin position="193"/>
        <end position="203"/>
    </location>
</feature>
<dbReference type="WBParaSite" id="HDID_0000401201-mRNA-1">
    <property type="protein sequence ID" value="HDID_0000401201-mRNA-1"/>
    <property type="gene ID" value="HDID_0000401201"/>
</dbReference>
<evidence type="ECO:0000313" key="3">
    <source>
        <dbReference type="Proteomes" id="UP000274504"/>
    </source>
</evidence>
<sequence>MNRRPVTCEASDDIRLDTYLKNSSNQNTESPFNLNNHRENPVSISKSRAGVNGLASRDKSRSKTNDIPSQDLEDMDQPLSGQYRHFPPADDGGGDSSDILNSSSIGDDQLSRRRLVSSNNANSTAANNPTSRDSDIDNEAPEIDEEDEDQDGNNTSEIYHLRRQQRRQQQRLRRRDTSSASVCGDTTSRRRPPISLSRSSTRIGQPSIPPPPSEPPPSLPPCGIDLSSQYSMYPVLGAHGGFNITGQQATTGTPPTMLHVTGLPINYMTPGGVVNVGDANHQFLQMQQAALIQQHQQQQLHQRIASVNAAAAAMNAASGNPYLSMTLPHHQPLQDLELISSAALLQAHVVAQAQAQNNAAQSAGGSGSVVYENSYNSFQRLVLSNFFTDSLLVIIYNHIRVE</sequence>